<sequence>MPTEPSTTARQCGECTACCDGWLKIRIRGHDVHPGQPCPFSSAGKCTIYDERPVDPCRKFVCGWLTPTSPLPDWMRPDRSDVIFLPASFVWRTIPVDVAVAIGAHPKAKARAWLEAFSRDARRPLLLQSDGDWHAFGPPQFLSDMVERLSDERDPWQPV</sequence>
<name>A0A974AGI7_9BRAD</name>
<reference evidence="1" key="1">
    <citation type="submission" date="2020-06" db="EMBL/GenBank/DDBJ databases">
        <title>Whole Genome Sequence of Bradyrhizobium sp. Strain 66S1MB.</title>
        <authorList>
            <person name="Bromfield E."/>
            <person name="Cloutier S."/>
        </authorList>
    </citation>
    <scope>NUCLEOTIDE SEQUENCE</scope>
    <source>
        <strain evidence="1">66S1MB</strain>
    </source>
</reference>
<proteinExistence type="predicted"/>
<comment type="caution">
    <text evidence="1">The sequence shown here is derived from an EMBL/GenBank/DDBJ whole genome shotgun (WGS) entry which is preliminary data.</text>
</comment>
<dbReference type="RefSeq" id="WP_176531209.1">
    <property type="nucleotide sequence ID" value="NZ_CP088022.1"/>
</dbReference>
<protein>
    <recommendedName>
        <fullName evidence="2">Zinc/iron-chelating domain-containing protein</fullName>
    </recommendedName>
</protein>
<accession>A0A974AGI7</accession>
<dbReference type="AlphaFoldDB" id="A0A974AGI7"/>
<dbReference type="EMBL" id="JABWSX010000001">
    <property type="protein sequence ID" value="NVL07558.1"/>
    <property type="molecule type" value="Genomic_DNA"/>
</dbReference>
<organism evidence="1">
    <name type="scientific">Bradyrhizobium quebecense</name>
    <dbReference type="NCBI Taxonomy" id="2748629"/>
    <lineage>
        <taxon>Bacteria</taxon>
        <taxon>Pseudomonadati</taxon>
        <taxon>Pseudomonadota</taxon>
        <taxon>Alphaproteobacteria</taxon>
        <taxon>Hyphomicrobiales</taxon>
        <taxon>Nitrobacteraceae</taxon>
        <taxon>Bradyrhizobium</taxon>
    </lineage>
</organism>
<evidence type="ECO:0000313" key="1">
    <source>
        <dbReference type="EMBL" id="NVL07558.1"/>
    </source>
</evidence>
<gene>
    <name evidence="1" type="ORF">HU230_17795</name>
</gene>
<evidence type="ECO:0008006" key="2">
    <source>
        <dbReference type="Google" id="ProtNLM"/>
    </source>
</evidence>